<dbReference type="AlphaFoldDB" id="W4HPX4"/>
<evidence type="ECO:0000313" key="6">
    <source>
        <dbReference type="EMBL" id="ETW14812.1"/>
    </source>
</evidence>
<dbReference type="STRING" id="1379903.ATO8_02855"/>
<reference evidence="6 7" key="1">
    <citation type="journal article" date="2014" name="Antonie Van Leeuwenhoek">
        <title>Roseivivax atlanticus sp. nov., isolated from surface seawater of the Atlantic Ocean.</title>
        <authorList>
            <person name="Li G."/>
            <person name="Lai Q."/>
            <person name="Liu X."/>
            <person name="Sun F."/>
            <person name="Shao Z."/>
        </authorList>
    </citation>
    <scope>NUCLEOTIDE SEQUENCE [LARGE SCALE GENOMIC DNA]</scope>
    <source>
        <strain evidence="6 7">22II-s10s</strain>
    </source>
</reference>
<comment type="similarity">
    <text evidence="1">Belongs to the LysR transcriptional regulatory family.</text>
</comment>
<proteinExistence type="inferred from homology"/>
<dbReference type="GO" id="GO:0003700">
    <property type="term" value="F:DNA-binding transcription factor activity"/>
    <property type="evidence" value="ECO:0007669"/>
    <property type="project" value="InterPro"/>
</dbReference>
<accession>W4HPX4</accession>
<dbReference type="PANTHER" id="PTHR30537">
    <property type="entry name" value="HTH-TYPE TRANSCRIPTIONAL REGULATOR"/>
    <property type="match status" value="1"/>
</dbReference>
<dbReference type="SUPFAM" id="SSF53850">
    <property type="entry name" value="Periplasmic binding protein-like II"/>
    <property type="match status" value="1"/>
</dbReference>
<dbReference type="InterPro" id="IPR000847">
    <property type="entry name" value="LysR_HTH_N"/>
</dbReference>
<sequence>MDDMSAAHISKRDIVPEPQVRAALMLRENITDLIALAAVAEERSFTRAAARLNVSQSALSHTIKALEARLGLRLLTRTTRSVAPTLEGEDLLSTLNPCFEKIEARLLALNESRDQPTGTVRISATDYAIETLLWPKLAPVLREHPAVRIELVNDYGYTDLAASQCDAGVRYGDQVSEGMIAARIGPDERMICVGAPSYFEDRGEPEVPQELTDHSCVNLRLSNHGGLYAWEFEDPDGTEINVKVQGQACFNAIGPVMQAAIDGIGLALVPERLATRALADGRLRTCLEAYCPSFPGFHLFYPSRLRPSSAFQVVLEALRERS</sequence>
<comment type="caution">
    <text evidence="6">The sequence shown here is derived from an EMBL/GenBank/DDBJ whole genome shotgun (WGS) entry which is preliminary data.</text>
</comment>
<dbReference type="PANTHER" id="PTHR30537:SF1">
    <property type="entry name" value="HTH-TYPE TRANSCRIPTIONAL REGULATOR PGRR"/>
    <property type="match status" value="1"/>
</dbReference>
<dbReference type="SUPFAM" id="SSF46785">
    <property type="entry name" value="Winged helix' DNA-binding domain"/>
    <property type="match status" value="1"/>
</dbReference>
<keyword evidence="7" id="KW-1185">Reference proteome</keyword>
<dbReference type="PATRIC" id="fig|1317118.6.peg.592"/>
<evidence type="ECO:0000256" key="1">
    <source>
        <dbReference type="ARBA" id="ARBA00009437"/>
    </source>
</evidence>
<evidence type="ECO:0000256" key="2">
    <source>
        <dbReference type="ARBA" id="ARBA00023015"/>
    </source>
</evidence>
<organism evidence="6 7">
    <name type="scientific">Roseivivax marinus</name>
    <dbReference type="NCBI Taxonomy" id="1379903"/>
    <lineage>
        <taxon>Bacteria</taxon>
        <taxon>Pseudomonadati</taxon>
        <taxon>Pseudomonadota</taxon>
        <taxon>Alphaproteobacteria</taxon>
        <taxon>Rhodobacterales</taxon>
        <taxon>Roseobacteraceae</taxon>
        <taxon>Roseivivax</taxon>
    </lineage>
</organism>
<evidence type="ECO:0000313" key="7">
    <source>
        <dbReference type="Proteomes" id="UP000019063"/>
    </source>
</evidence>
<keyword evidence="3" id="KW-0238">DNA-binding</keyword>
<dbReference type="PROSITE" id="PS50931">
    <property type="entry name" value="HTH_LYSR"/>
    <property type="match status" value="1"/>
</dbReference>
<evidence type="ECO:0000256" key="4">
    <source>
        <dbReference type="ARBA" id="ARBA00023163"/>
    </source>
</evidence>
<dbReference type="Proteomes" id="UP000019063">
    <property type="component" value="Unassembled WGS sequence"/>
</dbReference>
<dbReference type="Pfam" id="PF00126">
    <property type="entry name" value="HTH_1"/>
    <property type="match status" value="1"/>
</dbReference>
<feature type="domain" description="HTH lysR-type" evidence="5">
    <location>
        <begin position="28"/>
        <end position="85"/>
    </location>
</feature>
<dbReference type="EMBL" id="AQQW01000001">
    <property type="protein sequence ID" value="ETW14812.1"/>
    <property type="molecule type" value="Genomic_DNA"/>
</dbReference>
<dbReference type="FunFam" id="1.10.10.10:FF:000001">
    <property type="entry name" value="LysR family transcriptional regulator"/>
    <property type="match status" value="1"/>
</dbReference>
<dbReference type="InterPro" id="IPR036388">
    <property type="entry name" value="WH-like_DNA-bd_sf"/>
</dbReference>
<keyword evidence="2" id="KW-0805">Transcription regulation</keyword>
<evidence type="ECO:0000259" key="5">
    <source>
        <dbReference type="PROSITE" id="PS50931"/>
    </source>
</evidence>
<dbReference type="InterPro" id="IPR036390">
    <property type="entry name" value="WH_DNA-bd_sf"/>
</dbReference>
<protein>
    <submittedName>
        <fullName evidence="6">Transcriptional regulator</fullName>
    </submittedName>
</protein>
<dbReference type="InterPro" id="IPR058163">
    <property type="entry name" value="LysR-type_TF_proteobact-type"/>
</dbReference>
<dbReference type="Gene3D" id="3.40.190.290">
    <property type="match status" value="1"/>
</dbReference>
<dbReference type="GO" id="GO:0006351">
    <property type="term" value="P:DNA-templated transcription"/>
    <property type="evidence" value="ECO:0007669"/>
    <property type="project" value="TreeGrafter"/>
</dbReference>
<dbReference type="Gene3D" id="1.10.10.10">
    <property type="entry name" value="Winged helix-like DNA-binding domain superfamily/Winged helix DNA-binding domain"/>
    <property type="match status" value="1"/>
</dbReference>
<dbReference type="InterPro" id="IPR005119">
    <property type="entry name" value="LysR_subst-bd"/>
</dbReference>
<dbReference type="GO" id="GO:0043565">
    <property type="term" value="F:sequence-specific DNA binding"/>
    <property type="evidence" value="ECO:0007669"/>
    <property type="project" value="TreeGrafter"/>
</dbReference>
<dbReference type="PRINTS" id="PR00039">
    <property type="entry name" value="HTHLYSR"/>
</dbReference>
<name>W4HPX4_9RHOB</name>
<evidence type="ECO:0000256" key="3">
    <source>
        <dbReference type="ARBA" id="ARBA00023125"/>
    </source>
</evidence>
<gene>
    <name evidence="6" type="ORF">ATO8_02855</name>
</gene>
<dbReference type="eggNOG" id="COG0583">
    <property type="taxonomic scope" value="Bacteria"/>
</dbReference>
<dbReference type="Pfam" id="PF03466">
    <property type="entry name" value="LysR_substrate"/>
    <property type="match status" value="1"/>
</dbReference>
<keyword evidence="4" id="KW-0804">Transcription</keyword>